<sequence>MIEEYNTGLSVIFLFKSDEKELYQTVFSEKSGGRFRSSVSTSIPYSSDELQPVGGISYTTENDAGAFLSIVSNDEEVAYIEAGVGSNIERKKIKQGERISFLFPFSEQINFLYPTAYNKDGKKLYYYGYPKDTNVSISEDLKWHSVDEQL</sequence>
<protein>
    <submittedName>
        <fullName evidence="1">Uncharacterized protein</fullName>
    </submittedName>
</protein>
<dbReference type="Proteomes" id="UP000698173">
    <property type="component" value="Unassembled WGS sequence"/>
</dbReference>
<evidence type="ECO:0000313" key="1">
    <source>
        <dbReference type="EMBL" id="HJF31346.1"/>
    </source>
</evidence>
<accession>A0A921KCT1</accession>
<reference evidence="1" key="2">
    <citation type="submission" date="2021-09" db="EMBL/GenBank/DDBJ databases">
        <authorList>
            <person name="Gilroy R."/>
        </authorList>
    </citation>
    <scope>NUCLEOTIDE SEQUENCE</scope>
    <source>
        <strain evidence="1">CHK171-7178</strain>
    </source>
</reference>
<evidence type="ECO:0000313" key="2">
    <source>
        <dbReference type="Proteomes" id="UP000698173"/>
    </source>
</evidence>
<name>A0A921KCT1_SPOPS</name>
<gene>
    <name evidence="1" type="ORF">K8V56_06145</name>
</gene>
<dbReference type="EMBL" id="DYWT01000101">
    <property type="protein sequence ID" value="HJF31346.1"/>
    <property type="molecule type" value="Genomic_DNA"/>
</dbReference>
<comment type="caution">
    <text evidence="1">The sequence shown here is derived from an EMBL/GenBank/DDBJ whole genome shotgun (WGS) entry which is preliminary data.</text>
</comment>
<organism evidence="1 2">
    <name type="scientific">Sporosarcina psychrophila</name>
    <name type="common">Bacillus psychrophilus</name>
    <dbReference type="NCBI Taxonomy" id="1476"/>
    <lineage>
        <taxon>Bacteria</taxon>
        <taxon>Bacillati</taxon>
        <taxon>Bacillota</taxon>
        <taxon>Bacilli</taxon>
        <taxon>Bacillales</taxon>
        <taxon>Caryophanaceae</taxon>
        <taxon>Sporosarcina</taxon>
    </lineage>
</organism>
<reference evidence="1" key="1">
    <citation type="journal article" date="2021" name="PeerJ">
        <title>Extensive microbial diversity within the chicken gut microbiome revealed by metagenomics and culture.</title>
        <authorList>
            <person name="Gilroy R."/>
            <person name="Ravi A."/>
            <person name="Getino M."/>
            <person name="Pursley I."/>
            <person name="Horton D.L."/>
            <person name="Alikhan N.F."/>
            <person name="Baker D."/>
            <person name="Gharbi K."/>
            <person name="Hall N."/>
            <person name="Watson M."/>
            <person name="Adriaenssens E.M."/>
            <person name="Foster-Nyarko E."/>
            <person name="Jarju S."/>
            <person name="Secka A."/>
            <person name="Antonio M."/>
            <person name="Oren A."/>
            <person name="Chaudhuri R.R."/>
            <person name="La Ragione R."/>
            <person name="Hildebrand F."/>
            <person name="Pallen M.J."/>
        </authorList>
    </citation>
    <scope>NUCLEOTIDE SEQUENCE</scope>
    <source>
        <strain evidence="1">CHK171-7178</strain>
    </source>
</reference>
<proteinExistence type="predicted"/>
<dbReference type="AlphaFoldDB" id="A0A921KCT1"/>